<keyword evidence="7 16" id="KW-0808">Transferase</keyword>
<dbReference type="GO" id="GO:0006281">
    <property type="term" value="P:DNA repair"/>
    <property type="evidence" value="ECO:0007669"/>
    <property type="project" value="InterPro"/>
</dbReference>
<evidence type="ECO:0000256" key="13">
    <source>
        <dbReference type="ARBA" id="ARBA00025079"/>
    </source>
</evidence>
<sequence>MTNLKMVTASLKSSKVKERQEGIAYLRETFARDDAVLKIKDDRSWLVLYQALFTAVANEKAECDKKAASGKSATTGATALRRLGDATSTVRWLVERSIGRLNNKLLTPLLAHLLQMMVYRGQLYAPVALDYLKTIKILLSWTPHMDHIDATTWISVAELAFNIILDDPISTQFEDDAGESHGRVDDSSMHQDDSDSDEDREVRTATQKRKRKGRDHSATPAPGSSRPIRPLRASAQQSISLEQVECTSLLALLFRSPTAPFLSEDVPNLPSAILTRMRRFLERYPNDTSLHHDYLFALQPVLSHLCLNRTKDVETFTRSAWNQLVGLWGTKNKRTKESLVGILRTLFPFLTAAQDGPSFAWADGVYKLWILLSGEADSRWGLDSLSLDSLRFEVLPSDAEECERGVFVAHTFRAGWHFDSSQALAWALMELQADCAEKLFDHSESTHIGTPEGEGNLGKRVKREDPVVSLLHSIQSTNSSSVRTYHLQVLLFFIDRHWSCLHIALQQEVMATLLQFVSVDDPIIQSWTFLCFAAIAQSDGAQGSRASQSAPVAVRNAAVRDSTVWDPVWTHAMRRANVPVVCRAACHTAHTLIRHSKLLLTSQRVLIEIETLAKDLDLQGPAYPYDSVCLFLAQCLHVASQDVRLYRMQLEEKVLSWLLDNWRIGAGQAAKDTSGKSRMPLHTIGDILGLLESICGTSKRSDLLCRILLPDCATVELMEEEQKTKIIRDFLLDAKLPSFHQGAVSAVCEGSSQSLVNDGSVIDSELVQPRGRERRVSSSLLKAMESLNVEWDTFKETNAHPTAEKLRQSLDAVVTAFAFESILVWNGMRSNRRVLQSAGRVMSLLAPLLTDARWTADERVLILHALEPLVMNGDEASTNEEWEAMLGPDLGSGIRSHTLKGLKQELSEGHQSHTVRRLFQRVFWANADIQDAFSCVSNALRQFLRSMTNKDRRGAQHVHASDEDGFDAIRTTRAGPPRDENTPPEVITFADRYLADFCITFLATTPVLRSSSVEAVRDTELTKLIVDCPEEKLLLIGHAVLGSVRRRVLSLSTNILDKILDKFGVILVRYSHGQYVPLQLLAIDLLDSTSHLWLQKSIAETEVGERIRELCGWLSRNMMKRKFVSWKIRDFASQFLARYIAQDPSESFWPRILHDKPVDPPSTTIPTLNMDEDIRVRFRAAVVNARLFTLARSAGWNPLDMYNAIKDGLTKDLANYEQMLTRTLCLGNIMVVSSAVRRGPYWHLIEAAFHSPLYTRHIQATLAGVSERLGLAKLSELFEAYASQIAYSIRQALQDVLRLSPQLLGYQNRRECAEATFRLFTPTNVMAGGGSSDAIGHGHRLFLSHCAAIQKTAADGLNECLGDLIGFQLVFWLDEGRVDCNTPPKQLEKMLKDKGVDLIPEQGFNACVERNAASIAAAVVRSLADQDFSVDGAIMQAIKTHDSSHSAQVFKVLSKYRTLDDFSLHSPNLPAFGSSTVLRALNWCISLAVRDHVKAIAYHVLHQLFSQVQTSPLVNEQMRLLNGISLLVAVRHEDFSDPTLLHTLIHEATSLLTQADLVQAARSFLEWGFTMYRLTAQVDPRFPDILIRVCAQAHDYSLATDDVQIAGMGKDLLHWIDKQALELCRSSKIRSQVMKALSAWPHQPSSELLSVYEDITADGLSVILSDYRIASNKFRLVKRLRDLAEQHVYSRTQFAMTDFWRLKDFIPTMDQLQPDDVDAFASLLVANNGDIYSFGSEQLFPQTLRGRHRRNAIKKETESSPQPAIIQTLLAMVDGNSSQEISLAYSTLRSVVSASPPDTLLLQSWPVESRAPLEYLQQYPVKAKSRHVRSIDELQAMVEYHLESEFYKWISELTILLSDVLSAADPFYAQFSSILERDVSFADEILPVLVHILLQKELDRSGSIAVSSKLRLSQYFSAILAMDNVHLSCLRSIVDVVLHLRNFCPKGSIDSLAHDKWLDIDYLLLARSAVTCGAYTTALLFLELAAEYQSLDMDNTEGTEHLLFEIYSHIDDPDGFYGIKTADLRHFLIKRFHHEKQWEKAFRFHGAALEAGSPEAVDTDGLLSSFHAFGFDHLAIGTLRMSQVGFDSRNSSSAMCYQLGWRTETWDLPDNAGDSLGATLYQALRAVYRERDPRAVDTIVRSSLCDEMDRLRQLGTENISGIREVARNIMCLSQITHWRSNPMQQHLSRKSEDIRSMPKLTEISPDFQFTDLEQILATRISLVRSVRQKEERNQIGSLATPFVRGLLDLEKSCLVRLSIAARKSNQLQVALNSIVKAQRLESSASLEVAREFANVLWLQKEQKLAVQYLKGLVNRDDLGVDGAIEKALSLARLGDWISEACLEKPTDIKSKFFDPAVELAIAAEKRTDVREHACATVFRKCALFADQQYHSILKSSDAMRWKIYTERKRQEIRQRESQLQKTQQGTNAYLALTEEQIKARTIYTEDSKAYQRHTGARDAFLTLALDMYSRCLASSDRFDDDGPIRFSSLWFANFDDDSIQDRLQAALDRVPSRKFVFLSHQLSARISGSSGEILKNQQNLQGLVLRMCEEHPFHILYQVFCLRPEQTPQALGTRRSSSRLETLSSQTDREEAASAIFNRLLSNPAHAPRIRSIEHVCNASLQWAKYPIKDHKNMKKVEGALRIPESLLIRKLRDVQVPVITSHTPIDPTLKYNDCVWINHYDTAFSPAGGINMPKINTCFGSNGEKFKQLFKGEGNDDLRQDAVMEQVFSLCNVVLRNDKETRRRNLKVRDYKVLPLATQAGVLEFVGNTTTLQGWLQDAHPRYRPRDLEHRHIAATLKAAREKSGGKTEAMVSVFQKICQQSQPVMRHYFTEKSKTPIAWFAMRLNYTRSVATTSIVGHILGLGDRHVSNILIDNMTGEVVHIDLGIAFDQGKLLRIPERVPFRMTRDMVDGMGKCGTQGVFQRCAEETLRVLRDRSDVILTVLEVFKHDPLHSWTASELKIKKVQDSTAEPTRVARDTSRFGFIGLDLASGSADEAADRALAGVARKLDKALSVEYTVNELIAEATDIVNLATIYQGWSPDY</sequence>
<evidence type="ECO:0000256" key="16">
    <source>
        <dbReference type="RuleBase" id="RU365027"/>
    </source>
</evidence>
<keyword evidence="10 16" id="KW-0418">Kinase</keyword>
<accession>A0A1B7N9J6</accession>
<dbReference type="GO" id="GO:0005524">
    <property type="term" value="F:ATP binding"/>
    <property type="evidence" value="ECO:0007669"/>
    <property type="project" value="UniProtKB-KW"/>
</dbReference>
<dbReference type="PANTHER" id="PTHR37079">
    <property type="entry name" value="SERINE/THREONINE-PROTEIN KINASE ATM"/>
    <property type="match status" value="1"/>
</dbReference>
<dbReference type="InterPro" id="IPR018936">
    <property type="entry name" value="PI3/4_kinase_CS"/>
</dbReference>
<dbReference type="PANTHER" id="PTHR37079:SF4">
    <property type="entry name" value="SERINE_THREONINE-PROTEIN KINASE ATM"/>
    <property type="match status" value="1"/>
</dbReference>
<evidence type="ECO:0000256" key="3">
    <source>
        <dbReference type="ARBA" id="ARBA00011370"/>
    </source>
</evidence>
<evidence type="ECO:0000256" key="14">
    <source>
        <dbReference type="ARBA" id="ARBA00047899"/>
    </source>
</evidence>
<dbReference type="InterPro" id="IPR016024">
    <property type="entry name" value="ARM-type_fold"/>
</dbReference>
<evidence type="ECO:0000313" key="21">
    <source>
        <dbReference type="EMBL" id="OAX41515.1"/>
    </source>
</evidence>
<dbReference type="InterPro" id="IPR056802">
    <property type="entry name" value="ATR-like_M-HEAT"/>
</dbReference>
<dbReference type="GO" id="GO:0006325">
    <property type="term" value="P:chromatin organization"/>
    <property type="evidence" value="ECO:0007669"/>
    <property type="project" value="UniProtKB-KW"/>
</dbReference>
<evidence type="ECO:0000256" key="11">
    <source>
        <dbReference type="ARBA" id="ARBA00022840"/>
    </source>
</evidence>
<keyword evidence="8 16" id="KW-0547">Nucleotide-binding</keyword>
<dbReference type="PROSITE" id="PS51190">
    <property type="entry name" value="FATC"/>
    <property type="match status" value="1"/>
</dbReference>
<dbReference type="Pfam" id="PF00454">
    <property type="entry name" value="PI3_PI4_kinase"/>
    <property type="match status" value="1"/>
</dbReference>
<evidence type="ECO:0000256" key="6">
    <source>
        <dbReference type="ARBA" id="ARBA00022527"/>
    </source>
</evidence>
<dbReference type="Pfam" id="PF02260">
    <property type="entry name" value="FATC"/>
    <property type="match status" value="1"/>
</dbReference>
<keyword evidence="6 16" id="KW-0723">Serine/threonine-protein kinase</keyword>
<comment type="similarity">
    <text evidence="2 16">Belongs to the PI3/PI4-kinase family. ATM subfamily.</text>
</comment>
<evidence type="ECO:0000256" key="12">
    <source>
        <dbReference type="ARBA" id="ARBA00023242"/>
    </source>
</evidence>
<keyword evidence="9 16" id="KW-0227">DNA damage</keyword>
<keyword evidence="12 16" id="KW-0539">Nucleus</keyword>
<keyword evidence="16" id="KW-0158">Chromosome</keyword>
<dbReference type="InterPro" id="IPR014009">
    <property type="entry name" value="PIK_FAT"/>
</dbReference>
<dbReference type="GO" id="GO:0004674">
    <property type="term" value="F:protein serine/threonine kinase activity"/>
    <property type="evidence" value="ECO:0007669"/>
    <property type="project" value="UniProtKB-KW"/>
</dbReference>
<dbReference type="Proteomes" id="UP000092154">
    <property type="component" value="Unassembled WGS sequence"/>
</dbReference>
<dbReference type="PROSITE" id="PS50290">
    <property type="entry name" value="PI3_4_KINASE_3"/>
    <property type="match status" value="1"/>
</dbReference>
<comment type="catalytic activity">
    <reaction evidence="15">
        <text>L-seryl-[protein] + ATP = O-phospho-L-seryl-[protein] + ADP + H(+)</text>
        <dbReference type="Rhea" id="RHEA:17989"/>
        <dbReference type="Rhea" id="RHEA-COMP:9863"/>
        <dbReference type="Rhea" id="RHEA-COMP:11604"/>
        <dbReference type="ChEBI" id="CHEBI:15378"/>
        <dbReference type="ChEBI" id="CHEBI:29999"/>
        <dbReference type="ChEBI" id="CHEBI:30616"/>
        <dbReference type="ChEBI" id="CHEBI:83421"/>
        <dbReference type="ChEBI" id="CHEBI:456216"/>
        <dbReference type="EC" id="2.7.11.1"/>
    </reaction>
</comment>
<dbReference type="GO" id="GO:0005634">
    <property type="term" value="C:nucleus"/>
    <property type="evidence" value="ECO:0007669"/>
    <property type="project" value="UniProtKB-SubCell"/>
</dbReference>
<dbReference type="InterPro" id="IPR021668">
    <property type="entry name" value="TAN"/>
</dbReference>
<dbReference type="GO" id="GO:0106310">
    <property type="term" value="F:protein serine kinase activity"/>
    <property type="evidence" value="ECO:0007669"/>
    <property type="project" value="RHEA"/>
</dbReference>
<dbReference type="InterPro" id="IPR011009">
    <property type="entry name" value="Kinase-like_dom_sf"/>
</dbReference>
<evidence type="ECO:0000256" key="17">
    <source>
        <dbReference type="SAM" id="MobiDB-lite"/>
    </source>
</evidence>
<feature type="domain" description="FAT" evidence="19">
    <location>
        <begin position="1964"/>
        <end position="2565"/>
    </location>
</feature>
<feature type="compositionally biased region" description="Basic and acidic residues" evidence="17">
    <location>
        <begin position="178"/>
        <end position="193"/>
    </location>
</feature>
<evidence type="ECO:0000256" key="8">
    <source>
        <dbReference type="ARBA" id="ARBA00022741"/>
    </source>
</evidence>
<dbReference type="SMART" id="SM00146">
    <property type="entry name" value="PI3Kc"/>
    <property type="match status" value="1"/>
</dbReference>
<dbReference type="Pfam" id="PF11640">
    <property type="entry name" value="TAN"/>
    <property type="match status" value="1"/>
</dbReference>
<evidence type="ECO:0000256" key="2">
    <source>
        <dbReference type="ARBA" id="ARBA00010769"/>
    </source>
</evidence>
<keyword evidence="16" id="KW-0156">Chromatin regulator</keyword>
<dbReference type="Gene3D" id="3.30.1010.10">
    <property type="entry name" value="Phosphatidylinositol 3-kinase Catalytic Subunit, Chain A, domain 4"/>
    <property type="match status" value="1"/>
</dbReference>
<evidence type="ECO:0000256" key="4">
    <source>
        <dbReference type="ARBA" id="ARBA00012513"/>
    </source>
</evidence>
<dbReference type="InterPro" id="IPR003152">
    <property type="entry name" value="FATC_dom"/>
</dbReference>
<dbReference type="CDD" id="cd05171">
    <property type="entry name" value="PIKKc_ATM"/>
    <property type="match status" value="1"/>
</dbReference>
<comment type="catalytic activity">
    <reaction evidence="14 16">
        <text>L-threonyl-[protein] + ATP = O-phospho-L-threonyl-[protein] + ADP + H(+)</text>
        <dbReference type="Rhea" id="RHEA:46608"/>
        <dbReference type="Rhea" id="RHEA-COMP:11060"/>
        <dbReference type="Rhea" id="RHEA-COMP:11605"/>
        <dbReference type="ChEBI" id="CHEBI:15378"/>
        <dbReference type="ChEBI" id="CHEBI:30013"/>
        <dbReference type="ChEBI" id="CHEBI:30616"/>
        <dbReference type="ChEBI" id="CHEBI:61977"/>
        <dbReference type="ChEBI" id="CHEBI:456216"/>
        <dbReference type="EC" id="2.7.11.1"/>
    </reaction>
</comment>
<organism evidence="21 22">
    <name type="scientific">Rhizopogon vinicolor AM-OR11-026</name>
    <dbReference type="NCBI Taxonomy" id="1314800"/>
    <lineage>
        <taxon>Eukaryota</taxon>
        <taxon>Fungi</taxon>
        <taxon>Dikarya</taxon>
        <taxon>Basidiomycota</taxon>
        <taxon>Agaricomycotina</taxon>
        <taxon>Agaricomycetes</taxon>
        <taxon>Agaricomycetidae</taxon>
        <taxon>Boletales</taxon>
        <taxon>Suillineae</taxon>
        <taxon>Rhizopogonaceae</taxon>
        <taxon>Rhizopogon</taxon>
    </lineage>
</organism>
<dbReference type="SUPFAM" id="SSF56112">
    <property type="entry name" value="Protein kinase-like (PK-like)"/>
    <property type="match status" value="1"/>
</dbReference>
<dbReference type="InterPro" id="IPR044107">
    <property type="entry name" value="PIKKc_ATM"/>
</dbReference>
<dbReference type="SMART" id="SM01343">
    <property type="entry name" value="FATC"/>
    <property type="match status" value="1"/>
</dbReference>
<comment type="function">
    <text evidence="13 16">Serine/threonine protein kinase which activates checkpoint signaling upon genotoxic stresses such as ionizing radiation (IR), ultraviolet light (UV), or DNA replication stalling, thereby acting as a DNA damage sensor. Recognizes the substrate consensus sequence [ST]-Q. Phosphorylates histone H2A to form H2AS128ph (gamma-H2A) at sites of DNA damage, involved in the regulation of DNA damage response mechanism. Required for the control of telomere length and genome stability.</text>
</comment>
<evidence type="ECO:0000256" key="9">
    <source>
        <dbReference type="ARBA" id="ARBA00022763"/>
    </source>
</evidence>
<protein>
    <recommendedName>
        <fullName evidence="5 16">Serine/threonine-protein kinase Tel1</fullName>
        <ecNumber evidence="4 16">2.7.11.1</ecNumber>
    </recommendedName>
</protein>
<dbReference type="EMBL" id="KV448178">
    <property type="protein sequence ID" value="OAX41515.1"/>
    <property type="molecule type" value="Genomic_DNA"/>
</dbReference>
<evidence type="ECO:0000259" key="19">
    <source>
        <dbReference type="PROSITE" id="PS51189"/>
    </source>
</evidence>
<keyword evidence="16" id="KW-0779">Telomere</keyword>
<dbReference type="InParanoid" id="A0A1B7N9J6"/>
<evidence type="ECO:0000256" key="10">
    <source>
        <dbReference type="ARBA" id="ARBA00022777"/>
    </source>
</evidence>
<keyword evidence="11 16" id="KW-0067">ATP-binding</keyword>
<dbReference type="SMART" id="SM01342">
    <property type="entry name" value="TAN"/>
    <property type="match status" value="1"/>
</dbReference>
<evidence type="ECO:0000256" key="15">
    <source>
        <dbReference type="ARBA" id="ARBA00048679"/>
    </source>
</evidence>
<dbReference type="OrthoDB" id="381190at2759"/>
<feature type="domain" description="FATC" evidence="20">
    <location>
        <begin position="3012"/>
        <end position="3044"/>
    </location>
</feature>
<feature type="domain" description="PI3K/PI4K catalytic" evidence="18">
    <location>
        <begin position="2681"/>
        <end position="2997"/>
    </location>
</feature>
<evidence type="ECO:0000259" key="18">
    <source>
        <dbReference type="PROSITE" id="PS50290"/>
    </source>
</evidence>
<feature type="region of interest" description="Disordered" evidence="17">
    <location>
        <begin position="174"/>
        <end position="230"/>
    </location>
</feature>
<dbReference type="EC" id="2.7.11.1" evidence="4 16"/>
<keyword evidence="22" id="KW-1185">Reference proteome</keyword>
<evidence type="ECO:0000256" key="1">
    <source>
        <dbReference type="ARBA" id="ARBA00004123"/>
    </source>
</evidence>
<dbReference type="InterPro" id="IPR000403">
    <property type="entry name" value="PI3/4_kinase_cat_dom"/>
</dbReference>
<dbReference type="GO" id="GO:0000781">
    <property type="term" value="C:chromosome, telomeric region"/>
    <property type="evidence" value="ECO:0007669"/>
    <property type="project" value="UniProtKB-SubCell"/>
</dbReference>
<dbReference type="FunCoup" id="A0A1B7N9J6">
    <property type="interactions" value="186"/>
</dbReference>
<comment type="subcellular location">
    <subcellularLocation>
        <location evidence="16">Chromosome</location>
        <location evidence="16">Telomere</location>
    </subcellularLocation>
    <subcellularLocation>
        <location evidence="1 16">Nucleus</location>
    </subcellularLocation>
</comment>
<evidence type="ECO:0000256" key="7">
    <source>
        <dbReference type="ARBA" id="ARBA00022679"/>
    </source>
</evidence>
<dbReference type="GO" id="GO:0035556">
    <property type="term" value="P:intracellular signal transduction"/>
    <property type="evidence" value="ECO:0007669"/>
    <property type="project" value="UniProtKB-ARBA"/>
</dbReference>
<dbReference type="STRING" id="1314800.A0A1B7N9J6"/>
<dbReference type="InterPro" id="IPR036940">
    <property type="entry name" value="PI3/4_kinase_cat_sf"/>
</dbReference>
<evidence type="ECO:0000313" key="22">
    <source>
        <dbReference type="Proteomes" id="UP000092154"/>
    </source>
</evidence>
<dbReference type="PROSITE" id="PS00916">
    <property type="entry name" value="PI3_4_KINASE_2"/>
    <property type="match status" value="1"/>
</dbReference>
<evidence type="ECO:0000256" key="5">
    <source>
        <dbReference type="ARBA" id="ARBA00014619"/>
    </source>
</evidence>
<dbReference type="PROSITE" id="PS51189">
    <property type="entry name" value="FAT"/>
    <property type="match status" value="1"/>
</dbReference>
<dbReference type="SUPFAM" id="SSF48371">
    <property type="entry name" value="ARM repeat"/>
    <property type="match status" value="1"/>
</dbReference>
<dbReference type="Gene3D" id="1.10.1070.11">
    <property type="entry name" value="Phosphatidylinositol 3-/4-kinase, catalytic domain"/>
    <property type="match status" value="1"/>
</dbReference>
<dbReference type="Pfam" id="PF25030">
    <property type="entry name" value="M-HEAT_ATR"/>
    <property type="match status" value="1"/>
</dbReference>
<reference evidence="21 22" key="1">
    <citation type="submission" date="2016-06" db="EMBL/GenBank/DDBJ databases">
        <title>Comparative genomics of the ectomycorrhizal sister species Rhizopogon vinicolor and Rhizopogon vesiculosus (Basidiomycota: Boletales) reveals a divergence of the mating type B locus.</title>
        <authorList>
            <consortium name="DOE Joint Genome Institute"/>
            <person name="Mujic A.B."/>
            <person name="Kuo A."/>
            <person name="Tritt A."/>
            <person name="Lipzen A."/>
            <person name="Chen C."/>
            <person name="Johnson J."/>
            <person name="Sharma A."/>
            <person name="Barry K."/>
            <person name="Grigoriev I.V."/>
            <person name="Spatafora J.W."/>
        </authorList>
    </citation>
    <scope>NUCLEOTIDE SEQUENCE [LARGE SCALE GENOMIC DNA]</scope>
    <source>
        <strain evidence="21 22">AM-OR11-026</strain>
    </source>
</reference>
<dbReference type="InterPro" id="IPR038980">
    <property type="entry name" value="ATM_plant"/>
</dbReference>
<gene>
    <name evidence="21" type="ORF">K503DRAFT_863776</name>
</gene>
<proteinExistence type="inferred from homology"/>
<evidence type="ECO:0000259" key="20">
    <source>
        <dbReference type="PROSITE" id="PS51190"/>
    </source>
</evidence>
<name>A0A1B7N9J6_9AGAM</name>
<comment type="subunit">
    <text evidence="3">Associates with DNA double-strand breaks.</text>
</comment>